<proteinExistence type="predicted"/>
<feature type="compositionally biased region" description="Basic and acidic residues" evidence="1">
    <location>
        <begin position="613"/>
        <end position="626"/>
    </location>
</feature>
<evidence type="ECO:0000256" key="2">
    <source>
        <dbReference type="SAM" id="Phobius"/>
    </source>
</evidence>
<keyword evidence="2" id="KW-0472">Membrane</keyword>
<feature type="compositionally biased region" description="Low complexity" evidence="1">
    <location>
        <begin position="445"/>
        <end position="459"/>
    </location>
</feature>
<keyword evidence="6" id="KW-1185">Reference proteome</keyword>
<evidence type="ECO:0000259" key="4">
    <source>
        <dbReference type="Pfam" id="PF23357"/>
    </source>
</evidence>
<organism evidence="5 6">
    <name type="scientific">Rohdeia mirabilis</name>
    <dbReference type="NCBI Taxonomy" id="2528008"/>
    <lineage>
        <taxon>Bacteria</taxon>
        <taxon>Pseudomonadati</taxon>
        <taxon>Planctomycetota</taxon>
        <taxon>Planctomycetia</taxon>
        <taxon>Planctomycetia incertae sedis</taxon>
        <taxon>Rohdeia</taxon>
    </lineage>
</organism>
<name>A0A518D1L0_9BACT</name>
<feature type="region of interest" description="Disordered" evidence="1">
    <location>
        <begin position="607"/>
        <end position="632"/>
    </location>
</feature>
<evidence type="ECO:0000256" key="1">
    <source>
        <dbReference type="SAM" id="MobiDB-lite"/>
    </source>
</evidence>
<reference evidence="5 6" key="1">
    <citation type="submission" date="2019-02" db="EMBL/GenBank/DDBJ databases">
        <title>Deep-cultivation of Planctomycetes and their phenomic and genomic characterization uncovers novel biology.</title>
        <authorList>
            <person name="Wiegand S."/>
            <person name="Jogler M."/>
            <person name="Boedeker C."/>
            <person name="Pinto D."/>
            <person name="Vollmers J."/>
            <person name="Rivas-Marin E."/>
            <person name="Kohn T."/>
            <person name="Peeters S.H."/>
            <person name="Heuer A."/>
            <person name="Rast P."/>
            <person name="Oberbeckmann S."/>
            <person name="Bunk B."/>
            <person name="Jeske O."/>
            <person name="Meyerdierks A."/>
            <person name="Storesund J.E."/>
            <person name="Kallscheuer N."/>
            <person name="Luecker S."/>
            <person name="Lage O.M."/>
            <person name="Pohl T."/>
            <person name="Merkel B.J."/>
            <person name="Hornburger P."/>
            <person name="Mueller R.-W."/>
            <person name="Bruemmer F."/>
            <person name="Labrenz M."/>
            <person name="Spormann A.M."/>
            <person name="Op den Camp H."/>
            <person name="Overmann J."/>
            <person name="Amann R."/>
            <person name="Jetten M.S.M."/>
            <person name="Mascher T."/>
            <person name="Medema M.H."/>
            <person name="Devos D.P."/>
            <person name="Kaster A.-K."/>
            <person name="Ovreas L."/>
            <person name="Rohde M."/>
            <person name="Galperin M.Y."/>
            <person name="Jogler C."/>
        </authorList>
    </citation>
    <scope>NUCLEOTIDE SEQUENCE [LARGE SCALE GENOMIC DNA]</scope>
    <source>
        <strain evidence="5 6">Pla163</strain>
    </source>
</reference>
<feature type="domain" description="ABC-type uncharacterised transport system" evidence="3">
    <location>
        <begin position="217"/>
        <end position="499"/>
    </location>
</feature>
<dbReference type="AlphaFoldDB" id="A0A518D1L0"/>
<feature type="transmembrane region" description="Helical" evidence="2">
    <location>
        <begin position="20"/>
        <end position="41"/>
    </location>
</feature>
<dbReference type="Proteomes" id="UP000319342">
    <property type="component" value="Chromosome"/>
</dbReference>
<feature type="region of interest" description="Disordered" evidence="1">
    <location>
        <begin position="445"/>
        <end position="475"/>
    </location>
</feature>
<evidence type="ECO:0000313" key="5">
    <source>
        <dbReference type="EMBL" id="QDU85373.1"/>
    </source>
</evidence>
<gene>
    <name evidence="5" type="ORF">Pla163_25010</name>
</gene>
<sequence length="632" mass="68493">MVDRNRDTPPQRTAGGPPTLRVAALTALLAAVLFVALARFADRHLSARTDLSEDGLSGWSATTERVLDQLDDLLSVELFITGEPEHAVAQLHRRRLLDAFDEFEDLAGPRARVVLSDPSSSYPDRLRAERLRIRPVSLQEQAGTSRVEQDVYFGAVLRYRGAEQVLPFLHPVTLEYDVASSIARLVRGRPARIGWYVGRVPVPAEDGSNDGPSTRPDQDFTLLRAHLSTRFEVVDVYGLANGVRVPADLDALCVLAPRDLGPRAAFEIEEFVRSGKGLLLLADRSRALVEARRVEAYDTGLEPLLEAWGAPSSPRVLWDRTSSYKVETRSSVGGGATAIDYPLWNYVQGAGGPPEGSRFDTESPVTARLGVLLLRWAHPLESGDVPTAVVRRTLAESSENSWVIPLQRDIRPDAATVEATTRQLIASRDPAARHDLVVTLEGRFPALDDGANGPPADDPATGEPVPGTERARRTEDAVATRVAVVGDADWARDEVVAGPEGLSIIGQNSATFLDNVVDWLVQSDELVALRARVPKDRRLVDFEARALEAAGVVEAEGPTGMTRRAEQARREAARERSLHTLYAALGSLALVGLIAALAFARRRSSTLVPNRPEGADSTRTTAHDADAAGGAR</sequence>
<dbReference type="EMBL" id="CP036290">
    <property type="protein sequence ID" value="QDU85373.1"/>
    <property type="molecule type" value="Genomic_DNA"/>
</dbReference>
<evidence type="ECO:0000313" key="6">
    <source>
        <dbReference type="Proteomes" id="UP000319342"/>
    </source>
</evidence>
<feature type="transmembrane region" description="Helical" evidence="2">
    <location>
        <begin position="579"/>
        <end position="600"/>
    </location>
</feature>
<accession>A0A518D1L0</accession>
<dbReference type="InterPro" id="IPR019196">
    <property type="entry name" value="ABC_transp_unknown"/>
</dbReference>
<feature type="domain" description="DUF7088" evidence="4">
    <location>
        <begin position="55"/>
        <end position="157"/>
    </location>
</feature>
<dbReference type="InterPro" id="IPR055396">
    <property type="entry name" value="DUF7088"/>
</dbReference>
<evidence type="ECO:0000259" key="3">
    <source>
        <dbReference type="Pfam" id="PF09822"/>
    </source>
</evidence>
<dbReference type="Pfam" id="PF23357">
    <property type="entry name" value="DUF7088"/>
    <property type="match status" value="1"/>
</dbReference>
<dbReference type="RefSeq" id="WP_419185876.1">
    <property type="nucleotide sequence ID" value="NZ_CP036290.1"/>
</dbReference>
<keyword evidence="2" id="KW-1133">Transmembrane helix</keyword>
<dbReference type="Pfam" id="PF09822">
    <property type="entry name" value="ABC_transp_aux"/>
    <property type="match status" value="1"/>
</dbReference>
<keyword evidence="2" id="KW-0812">Transmembrane</keyword>
<protein>
    <submittedName>
        <fullName evidence="5">ABC-type uncharacterized transport system</fullName>
    </submittedName>
</protein>